<dbReference type="EMBL" id="JAHQIW010007012">
    <property type="protein sequence ID" value="KAJ1371645.1"/>
    <property type="molecule type" value="Genomic_DNA"/>
</dbReference>
<evidence type="ECO:0000313" key="1">
    <source>
        <dbReference type="EMBL" id="KAJ1371645.1"/>
    </source>
</evidence>
<accession>A0AAD5WJ09</accession>
<protein>
    <submittedName>
        <fullName evidence="1">Uncharacterized protein</fullName>
    </submittedName>
</protein>
<dbReference type="AlphaFoldDB" id="A0AAD5WJ09"/>
<organism evidence="1 2">
    <name type="scientific">Parelaphostrongylus tenuis</name>
    <name type="common">Meningeal worm</name>
    <dbReference type="NCBI Taxonomy" id="148309"/>
    <lineage>
        <taxon>Eukaryota</taxon>
        <taxon>Metazoa</taxon>
        <taxon>Ecdysozoa</taxon>
        <taxon>Nematoda</taxon>
        <taxon>Chromadorea</taxon>
        <taxon>Rhabditida</taxon>
        <taxon>Rhabditina</taxon>
        <taxon>Rhabditomorpha</taxon>
        <taxon>Strongyloidea</taxon>
        <taxon>Metastrongylidae</taxon>
        <taxon>Parelaphostrongylus</taxon>
    </lineage>
</organism>
<keyword evidence="2" id="KW-1185">Reference proteome</keyword>
<sequence length="103" mass="11255">MAVSLVTSKVLLLPRWRPELSELLARAYCDLPGRLGSSSVHDGDLWDVPILPMLLGGLSGTSGLRLRPYGGLFRVAEPPLSSPLGPEVFKTPLKFILRTFLEV</sequence>
<reference evidence="1" key="1">
    <citation type="submission" date="2021-06" db="EMBL/GenBank/DDBJ databases">
        <title>Parelaphostrongylus tenuis whole genome reference sequence.</title>
        <authorList>
            <person name="Garwood T.J."/>
            <person name="Larsen P.A."/>
            <person name="Fountain-Jones N.M."/>
            <person name="Garbe J.R."/>
            <person name="Macchietto M.G."/>
            <person name="Kania S.A."/>
            <person name="Gerhold R.W."/>
            <person name="Richards J.E."/>
            <person name="Wolf T.M."/>
        </authorList>
    </citation>
    <scope>NUCLEOTIDE SEQUENCE</scope>
    <source>
        <strain evidence="1">MNPRO001-30</strain>
        <tissue evidence="1">Meninges</tissue>
    </source>
</reference>
<evidence type="ECO:0000313" key="2">
    <source>
        <dbReference type="Proteomes" id="UP001196413"/>
    </source>
</evidence>
<name>A0AAD5WJ09_PARTN</name>
<gene>
    <name evidence="1" type="ORF">KIN20_033630</name>
</gene>
<dbReference type="Proteomes" id="UP001196413">
    <property type="component" value="Unassembled WGS sequence"/>
</dbReference>
<comment type="caution">
    <text evidence="1">The sequence shown here is derived from an EMBL/GenBank/DDBJ whole genome shotgun (WGS) entry which is preliminary data.</text>
</comment>
<proteinExistence type="predicted"/>